<dbReference type="InterPro" id="IPR046848">
    <property type="entry name" value="E_motif"/>
</dbReference>
<feature type="repeat" description="PPR" evidence="3">
    <location>
        <begin position="63"/>
        <end position="97"/>
    </location>
</feature>
<dbReference type="OMA" id="HGQRCHS"/>
<dbReference type="PANTHER" id="PTHR24015">
    <property type="entry name" value="OS07G0578800 PROTEIN-RELATED"/>
    <property type="match status" value="1"/>
</dbReference>
<dbReference type="FunFam" id="1.25.40.10:FF:000453">
    <property type="entry name" value="Pentatricopeptide repeat-containing protein mitochondrial"/>
    <property type="match status" value="1"/>
</dbReference>
<feature type="repeat" description="PPR" evidence="3">
    <location>
        <begin position="192"/>
        <end position="227"/>
    </location>
</feature>
<dbReference type="InterPro" id="IPR002885">
    <property type="entry name" value="PPR_rpt"/>
</dbReference>
<gene>
    <name evidence="4" type="ORF">HHK36_013957</name>
</gene>
<protein>
    <recommendedName>
        <fullName evidence="6">Pentatricopeptide repeat-containing protein</fullName>
    </recommendedName>
</protein>
<dbReference type="FunFam" id="1.25.40.10:FF:000205">
    <property type="entry name" value="Pentatricopeptide repeat-containing protein, mitochondrial"/>
    <property type="match status" value="1"/>
</dbReference>
<reference evidence="4 5" key="1">
    <citation type="submission" date="2020-04" db="EMBL/GenBank/DDBJ databases">
        <title>Plant Genome Project.</title>
        <authorList>
            <person name="Zhang R.-G."/>
        </authorList>
    </citation>
    <scope>NUCLEOTIDE SEQUENCE [LARGE SCALE GENOMIC DNA]</scope>
    <source>
        <strain evidence="4">YNK0</strain>
        <tissue evidence="4">Leaf</tissue>
    </source>
</reference>
<proteinExistence type="inferred from homology"/>
<evidence type="ECO:0000313" key="5">
    <source>
        <dbReference type="Proteomes" id="UP000655225"/>
    </source>
</evidence>
<evidence type="ECO:0000256" key="1">
    <source>
        <dbReference type="ARBA" id="ARBA00022737"/>
    </source>
</evidence>
<feature type="repeat" description="PPR" evidence="3">
    <location>
        <begin position="527"/>
        <end position="557"/>
    </location>
</feature>
<keyword evidence="1" id="KW-0677">Repeat</keyword>
<evidence type="ECO:0000256" key="3">
    <source>
        <dbReference type="PROSITE-ProRule" id="PRU00708"/>
    </source>
</evidence>
<dbReference type="NCBIfam" id="TIGR00756">
    <property type="entry name" value="PPR"/>
    <property type="match status" value="6"/>
</dbReference>
<dbReference type="FunFam" id="1.25.40.10:FF:001392">
    <property type="entry name" value="Pentatricopeptide repeat-containing protein, mitochondrial isoform A"/>
    <property type="match status" value="1"/>
</dbReference>
<keyword evidence="5" id="KW-1185">Reference proteome</keyword>
<dbReference type="GO" id="GO:0003723">
    <property type="term" value="F:RNA binding"/>
    <property type="evidence" value="ECO:0007669"/>
    <property type="project" value="InterPro"/>
</dbReference>
<dbReference type="FunFam" id="1.25.40.10:FF:000573">
    <property type="entry name" value="Pentatricopeptide repeat-containing protein mitochondrial"/>
    <property type="match status" value="1"/>
</dbReference>
<sequence length="723" mass="81540">MLTCLNKNLQFEALDVLRKQLQWRTDNTINEVTIAIALKACRGDPKPGCQIHGFAISSGFDSYLTVSNSLMSMYCKSGQFDRAFDIFESLNNPDIVSWNTVLSGFRKSEDAFGFALRMNVSGVVFDAVTYTTVLAFCSKLKELLFGFQLHSPILKSGLEPDTFVGNALITMYSRWGHLEEAKQMFDEMPSRDSVSWNAMLSGYTQEGNYGLEAIWVFVEMVREGVKLDHVSFSSVVSACGHERSLELGRQIHGLILRTGYGTHVSVCNVLMSMYAKCEVMEHTKMVFENMTECNVISWTTMISIYEEDAMSLFNQMKRDGVYPNDVTFVGLIHALSSKNLAKEGQMIHGFCIKTSFLSELNVSNSLITMYSKFSSMEESKKVFEELNCREIISWNALISGYAQNKQCLEALLTFLSAILESQPNQFTFGSVLNAIGAAEPVSIKHGQRCHSHIIKLGLNTDPVVSCALLDMYARRGSIYESQRVFSETLQRSQIAWTAIISAHAKHGDYETVMSLFEEMEREGIQPDSITFLAVLTACGRRGMVDMGLRIFDSMVNDHRMEPSQEHYSCVVDMLGRVGRLEKAEQFVGQMHTMPGLSVLQSLLGACRIHGNVEMAKRVSEALMEMEPMESGSYVLMSNMYAEKGDWEKVAKMRKRMRERGVKKEVGFSWVDVGDVDGSMYMHGFSSDDKSHPQAEEICWIAECLGLEMRFLERERESERSFVK</sequence>
<dbReference type="Pfam" id="PF13041">
    <property type="entry name" value="PPR_2"/>
    <property type="match status" value="3"/>
</dbReference>
<dbReference type="Gene3D" id="1.25.40.10">
    <property type="entry name" value="Tetratricopeptide repeat domain"/>
    <property type="match status" value="5"/>
</dbReference>
<dbReference type="Pfam" id="PF20431">
    <property type="entry name" value="E_motif"/>
    <property type="match status" value="1"/>
</dbReference>
<dbReference type="EMBL" id="JABCRI010000009">
    <property type="protein sequence ID" value="KAF8400658.1"/>
    <property type="molecule type" value="Genomic_DNA"/>
</dbReference>
<comment type="similarity">
    <text evidence="2">Belongs to the PPR family. PCMP-E subfamily.</text>
</comment>
<name>A0A834Z912_TETSI</name>
<dbReference type="InterPro" id="IPR011990">
    <property type="entry name" value="TPR-like_helical_dom_sf"/>
</dbReference>
<dbReference type="GO" id="GO:0005739">
    <property type="term" value="C:mitochondrion"/>
    <property type="evidence" value="ECO:0007669"/>
    <property type="project" value="UniProtKB-ARBA"/>
</dbReference>
<feature type="repeat" description="PPR" evidence="3">
    <location>
        <begin position="492"/>
        <end position="526"/>
    </location>
</feature>
<dbReference type="AlphaFoldDB" id="A0A834Z912"/>
<dbReference type="GO" id="GO:0009451">
    <property type="term" value="P:RNA modification"/>
    <property type="evidence" value="ECO:0007669"/>
    <property type="project" value="InterPro"/>
</dbReference>
<feature type="repeat" description="PPR" evidence="3">
    <location>
        <begin position="629"/>
        <end position="663"/>
    </location>
</feature>
<dbReference type="InterPro" id="IPR046960">
    <property type="entry name" value="PPR_At4g14850-like_plant"/>
</dbReference>
<evidence type="ECO:0008006" key="6">
    <source>
        <dbReference type="Google" id="ProtNLM"/>
    </source>
</evidence>
<dbReference type="PANTHER" id="PTHR24015:SF524">
    <property type="entry name" value="OS07G0670000 PROTEIN"/>
    <property type="match status" value="1"/>
</dbReference>
<comment type="caution">
    <text evidence="4">The sequence shown here is derived from an EMBL/GenBank/DDBJ whole genome shotgun (WGS) entry which is preliminary data.</text>
</comment>
<feature type="repeat" description="PPR" evidence="3">
    <location>
        <begin position="126"/>
        <end position="160"/>
    </location>
</feature>
<dbReference type="Proteomes" id="UP000655225">
    <property type="component" value="Unassembled WGS sequence"/>
</dbReference>
<accession>A0A834Z912</accession>
<organism evidence="4 5">
    <name type="scientific">Tetracentron sinense</name>
    <name type="common">Spur-leaf</name>
    <dbReference type="NCBI Taxonomy" id="13715"/>
    <lineage>
        <taxon>Eukaryota</taxon>
        <taxon>Viridiplantae</taxon>
        <taxon>Streptophyta</taxon>
        <taxon>Embryophyta</taxon>
        <taxon>Tracheophyta</taxon>
        <taxon>Spermatophyta</taxon>
        <taxon>Magnoliopsida</taxon>
        <taxon>Trochodendrales</taxon>
        <taxon>Trochodendraceae</taxon>
        <taxon>Tetracentron</taxon>
    </lineage>
</organism>
<evidence type="ECO:0000313" key="4">
    <source>
        <dbReference type="EMBL" id="KAF8400658.1"/>
    </source>
</evidence>
<feature type="repeat" description="PPR" evidence="3">
    <location>
        <begin position="161"/>
        <end position="191"/>
    </location>
</feature>
<dbReference type="OrthoDB" id="185373at2759"/>
<evidence type="ECO:0000256" key="2">
    <source>
        <dbReference type="ARBA" id="ARBA00061659"/>
    </source>
</evidence>
<dbReference type="Pfam" id="PF01535">
    <property type="entry name" value="PPR"/>
    <property type="match status" value="5"/>
</dbReference>
<dbReference type="PROSITE" id="PS51375">
    <property type="entry name" value="PPR"/>
    <property type="match status" value="7"/>
</dbReference>